<evidence type="ECO:0000313" key="1">
    <source>
        <dbReference type="EMBL" id="KAK1520518.1"/>
    </source>
</evidence>
<reference evidence="1 2" key="1">
    <citation type="submission" date="2016-10" db="EMBL/GenBank/DDBJ databases">
        <title>The genome sequence of Colletotrichum fioriniae PJ7.</title>
        <authorList>
            <person name="Baroncelli R."/>
        </authorList>
    </citation>
    <scope>NUCLEOTIDE SEQUENCE [LARGE SCALE GENOMIC DNA]</scope>
    <source>
        <strain evidence="1 2">IMI 309622</strain>
    </source>
</reference>
<sequence>MFVVGPKSGRAEWDKQILVFPRSSAGHLYSDDDALEVSLAACCPSRLSLMSFPRWRSFWHCLAFPWEVLNLGATALASRLISRIFLRIFLGLSSRGGCCRSWRDLSAGRIRGRSYLHGWRSSGLLSRWPWNA</sequence>
<comment type="caution">
    <text evidence="1">The sequence shown here is derived from an EMBL/GenBank/DDBJ whole genome shotgun (WGS) entry which is preliminary data.</text>
</comment>
<dbReference type="EMBL" id="MOOE01000011">
    <property type="protein sequence ID" value="KAK1520518.1"/>
    <property type="molecule type" value="Genomic_DNA"/>
</dbReference>
<dbReference type="AlphaFoldDB" id="A0AAJ0DY16"/>
<gene>
    <name evidence="1" type="ORF">CCOS01_10637</name>
</gene>
<dbReference type="Proteomes" id="UP001240678">
    <property type="component" value="Unassembled WGS sequence"/>
</dbReference>
<proteinExistence type="predicted"/>
<keyword evidence="2" id="KW-1185">Reference proteome</keyword>
<protein>
    <submittedName>
        <fullName evidence="1">Uncharacterized protein</fullName>
    </submittedName>
</protein>
<dbReference type="RefSeq" id="XP_060310593.1">
    <property type="nucleotide sequence ID" value="XM_060458791.1"/>
</dbReference>
<evidence type="ECO:0000313" key="2">
    <source>
        <dbReference type="Proteomes" id="UP001240678"/>
    </source>
</evidence>
<dbReference type="GeneID" id="85342338"/>
<name>A0AAJ0DY16_9PEZI</name>
<organism evidence="1 2">
    <name type="scientific">Colletotrichum costaricense</name>
    <dbReference type="NCBI Taxonomy" id="1209916"/>
    <lineage>
        <taxon>Eukaryota</taxon>
        <taxon>Fungi</taxon>
        <taxon>Dikarya</taxon>
        <taxon>Ascomycota</taxon>
        <taxon>Pezizomycotina</taxon>
        <taxon>Sordariomycetes</taxon>
        <taxon>Hypocreomycetidae</taxon>
        <taxon>Glomerellales</taxon>
        <taxon>Glomerellaceae</taxon>
        <taxon>Colletotrichum</taxon>
        <taxon>Colletotrichum acutatum species complex</taxon>
    </lineage>
</organism>
<accession>A0AAJ0DY16</accession>